<dbReference type="EMBL" id="CP025613">
    <property type="protein sequence ID" value="AUN33575.1"/>
    <property type="molecule type" value="Genomic_DNA"/>
</dbReference>
<keyword evidence="6" id="KW-0732">Signal</keyword>
<dbReference type="SUPFAM" id="SSF56935">
    <property type="entry name" value="Porins"/>
    <property type="match status" value="1"/>
</dbReference>
<evidence type="ECO:0000313" key="12">
    <source>
        <dbReference type="EMBL" id="AUN33575.1"/>
    </source>
</evidence>
<keyword evidence="7" id="KW-0408">Iron</keyword>
<evidence type="ECO:0000256" key="10">
    <source>
        <dbReference type="ARBA" id="ARBA00023136"/>
    </source>
</evidence>
<geneLocation type="plasmid" evidence="12 13">
    <name>unnamed1</name>
</geneLocation>
<evidence type="ECO:0000256" key="11">
    <source>
        <dbReference type="ARBA" id="ARBA00023237"/>
    </source>
</evidence>
<keyword evidence="3" id="KW-1134">Transmembrane beta strand</keyword>
<evidence type="ECO:0000256" key="2">
    <source>
        <dbReference type="ARBA" id="ARBA00022448"/>
    </source>
</evidence>
<proteinExistence type="predicted"/>
<comment type="subcellular location">
    <subcellularLocation>
        <location evidence="1">Cell outer membrane</location>
        <topology evidence="1">Multi-pass membrane protein</topology>
    </subcellularLocation>
</comment>
<dbReference type="PANTHER" id="PTHR32552:SF89">
    <property type="entry name" value="CATECHOLATE SIDEROPHORE RECEPTOR FIU"/>
    <property type="match status" value="1"/>
</dbReference>
<evidence type="ECO:0000256" key="8">
    <source>
        <dbReference type="ARBA" id="ARBA00023065"/>
    </source>
</evidence>
<keyword evidence="10" id="KW-0472">Membrane</keyword>
<evidence type="ECO:0000256" key="4">
    <source>
        <dbReference type="ARBA" id="ARBA00022496"/>
    </source>
</evidence>
<dbReference type="Pfam" id="PF00593">
    <property type="entry name" value="TonB_dep_Rec_b-barrel"/>
    <property type="match status" value="1"/>
</dbReference>
<dbReference type="InterPro" id="IPR039426">
    <property type="entry name" value="TonB-dep_rcpt-like"/>
</dbReference>
<evidence type="ECO:0000256" key="3">
    <source>
        <dbReference type="ARBA" id="ARBA00022452"/>
    </source>
</evidence>
<evidence type="ECO:0000256" key="1">
    <source>
        <dbReference type="ARBA" id="ARBA00004571"/>
    </source>
</evidence>
<dbReference type="InterPro" id="IPR000531">
    <property type="entry name" value="Beta-barrel_TonB"/>
</dbReference>
<keyword evidence="13" id="KW-1185">Reference proteome</keyword>
<name>A0A2K9NMI0_9PROT</name>
<dbReference type="OrthoDB" id="9760333at2"/>
<keyword evidence="8" id="KW-0406">Ion transport</keyword>
<dbReference type="InterPro" id="IPR036942">
    <property type="entry name" value="Beta-barrel_TonB_sf"/>
</dbReference>
<evidence type="ECO:0000256" key="5">
    <source>
        <dbReference type="ARBA" id="ARBA00022692"/>
    </source>
</evidence>
<sequence length="641" mass="69067">MSIRNFAGCSVCAIALLSAPSVTAQQSDDNVVRNATDAFGLRVGTESIGLYDAGNVRGFSPDSAGNVRLQGLFISQQGSLSDRVVDATSIRVGLNTVGLLFPAPSGIADLSLRDPEGTGAEMRVGIDPRTSPFMELDTAYVATDGRFKLSAGVAARPDSNGAFGGDQRSWSAGFVPRWQVTEDVTVTAFADWDQMHDSEVVPNYLPDGPYLPPRVDRDVDHTLPWGDWAYESENQGVIVDAGLMDGLTARAGLFRSVHRLPYDAFALLSVDQDRQGRMLHVLLPATRYAAWSGEASVAYEWVDGRTQQTISLAGRGLSKRSRKGGDVEVDYGPWAMDRRPDVAKPVVLFDQPQDRNEVKQHTLGLAYNLSWDRRLDLGAGVQKADYTKIARPGTGGQARGGSKPWLYNGVAAWRFENGVIAYASYSKGLEESGSAPITAVNRNAVLPAVKTTQREAGIRTAVGPLTLTSSVFDVRRPYDGVDAAGRYGFLGEVRHRGVEASLSGEPVEGLSVVLGAVLLDPEVGGDEVEQGLIGRRPVGQSRLQWQASVDYAPGIVEGLSVDMTVDHSAKTTARGDNLADAPAYTLVDAGLRQEFGLWGQEASLRAQVQNLLDAQGFFVEGDGEYEPMVGRTWRLSLTVRM</sequence>
<dbReference type="KEGG" id="ncb:C0V82_24865"/>
<dbReference type="Proteomes" id="UP000234752">
    <property type="component" value="Plasmid unnamed1"/>
</dbReference>
<keyword evidence="4" id="KW-0410">Iron transport</keyword>
<dbReference type="AlphaFoldDB" id="A0A2K9NMI0"/>
<keyword evidence="5" id="KW-0812">Transmembrane</keyword>
<dbReference type="GO" id="GO:0015344">
    <property type="term" value="F:siderophore uptake transmembrane transporter activity"/>
    <property type="evidence" value="ECO:0007669"/>
    <property type="project" value="TreeGrafter"/>
</dbReference>
<evidence type="ECO:0000313" key="13">
    <source>
        <dbReference type="Proteomes" id="UP000234752"/>
    </source>
</evidence>
<keyword evidence="2" id="KW-0813">Transport</keyword>
<evidence type="ECO:0000256" key="7">
    <source>
        <dbReference type="ARBA" id="ARBA00023004"/>
    </source>
</evidence>
<organism evidence="12 13">
    <name type="scientific">Niveispirillum cyanobacteriorum</name>
    <dbReference type="NCBI Taxonomy" id="1612173"/>
    <lineage>
        <taxon>Bacteria</taxon>
        <taxon>Pseudomonadati</taxon>
        <taxon>Pseudomonadota</taxon>
        <taxon>Alphaproteobacteria</taxon>
        <taxon>Rhodospirillales</taxon>
        <taxon>Azospirillaceae</taxon>
        <taxon>Niveispirillum</taxon>
    </lineage>
</organism>
<keyword evidence="9" id="KW-0798">TonB box</keyword>
<accession>A0A2K9NMI0</accession>
<evidence type="ECO:0000256" key="9">
    <source>
        <dbReference type="ARBA" id="ARBA00023077"/>
    </source>
</evidence>
<keyword evidence="11" id="KW-0998">Cell outer membrane</keyword>
<dbReference type="RefSeq" id="WP_102115084.1">
    <property type="nucleotide sequence ID" value="NZ_BMGN01000001.1"/>
</dbReference>
<evidence type="ECO:0000256" key="6">
    <source>
        <dbReference type="ARBA" id="ARBA00022729"/>
    </source>
</evidence>
<dbReference type="PANTHER" id="PTHR32552">
    <property type="entry name" value="FERRICHROME IRON RECEPTOR-RELATED"/>
    <property type="match status" value="1"/>
</dbReference>
<reference evidence="12 13" key="1">
    <citation type="submission" date="2017-12" db="EMBL/GenBank/DDBJ databases">
        <title>Genomes of bacteria within cyanobacterial aggregates.</title>
        <authorList>
            <person name="Cai H."/>
        </authorList>
    </citation>
    <scope>NUCLEOTIDE SEQUENCE [LARGE SCALE GENOMIC DNA]</scope>
    <source>
        <strain evidence="12 13">TH16</strain>
        <plasmid evidence="12 13">unnamed1</plasmid>
    </source>
</reference>
<gene>
    <name evidence="12" type="ORF">C0V82_24865</name>
</gene>
<protein>
    <submittedName>
        <fullName evidence="12">Uncharacterized protein</fullName>
    </submittedName>
</protein>
<keyword evidence="12" id="KW-0614">Plasmid</keyword>
<dbReference type="GO" id="GO:0009279">
    <property type="term" value="C:cell outer membrane"/>
    <property type="evidence" value="ECO:0007669"/>
    <property type="project" value="UniProtKB-SubCell"/>
</dbReference>
<dbReference type="Gene3D" id="2.40.170.20">
    <property type="entry name" value="TonB-dependent receptor, beta-barrel domain"/>
    <property type="match status" value="1"/>
</dbReference>